<evidence type="ECO:0000256" key="6">
    <source>
        <dbReference type="ARBA" id="ARBA00022726"/>
    </source>
</evidence>
<dbReference type="AlphaFoldDB" id="A0A8J2RTT6"/>
<gene>
    <name evidence="12" type="ORF">DGAL_LOCUS11533</name>
</gene>
<dbReference type="InterPro" id="IPR001805">
    <property type="entry name" value="Adenokinase"/>
</dbReference>
<dbReference type="GO" id="GO:0005634">
    <property type="term" value="C:nucleus"/>
    <property type="evidence" value="ECO:0007669"/>
    <property type="project" value="TreeGrafter"/>
</dbReference>
<evidence type="ECO:0000259" key="11">
    <source>
        <dbReference type="Pfam" id="PF00294"/>
    </source>
</evidence>
<comment type="caution">
    <text evidence="12">The sequence shown here is derived from an EMBL/GenBank/DDBJ whole genome shotgun (WGS) entry which is preliminary data.</text>
</comment>
<dbReference type="EC" id="2.7.1.20" evidence="4"/>
<keyword evidence="9" id="KW-0067">ATP-binding</keyword>
<evidence type="ECO:0000256" key="7">
    <source>
        <dbReference type="ARBA" id="ARBA00022741"/>
    </source>
</evidence>
<dbReference type="PANTHER" id="PTHR45769">
    <property type="entry name" value="ADENOSINE KINASE"/>
    <property type="match status" value="1"/>
</dbReference>
<dbReference type="Proteomes" id="UP000789390">
    <property type="component" value="Unassembled WGS sequence"/>
</dbReference>
<name>A0A8J2RTT6_9CRUS</name>
<accession>A0A8J2RTT6</accession>
<dbReference type="GO" id="GO:0005524">
    <property type="term" value="F:ATP binding"/>
    <property type="evidence" value="ECO:0007669"/>
    <property type="project" value="UniProtKB-KW"/>
</dbReference>
<dbReference type="GO" id="GO:0044209">
    <property type="term" value="P:AMP salvage"/>
    <property type="evidence" value="ECO:0007669"/>
    <property type="project" value="UniProtKB-UniPathway"/>
</dbReference>
<feature type="domain" description="Carbohydrate kinase PfkB" evidence="11">
    <location>
        <begin position="314"/>
        <end position="394"/>
    </location>
</feature>
<keyword evidence="8" id="KW-0418">Kinase</keyword>
<dbReference type="Gene3D" id="3.30.1110.10">
    <property type="match status" value="1"/>
</dbReference>
<dbReference type="InterPro" id="IPR011611">
    <property type="entry name" value="PfkB_dom"/>
</dbReference>
<evidence type="ECO:0000256" key="8">
    <source>
        <dbReference type="ARBA" id="ARBA00022777"/>
    </source>
</evidence>
<comment type="cofactor">
    <cofactor evidence="1">
        <name>Mg(2+)</name>
        <dbReference type="ChEBI" id="CHEBI:18420"/>
    </cofactor>
</comment>
<keyword evidence="7" id="KW-0547">Nucleotide-binding</keyword>
<dbReference type="OrthoDB" id="432447at2759"/>
<evidence type="ECO:0000256" key="10">
    <source>
        <dbReference type="PIRSR" id="PIRSR601805-1"/>
    </source>
</evidence>
<keyword evidence="5" id="KW-0808">Transferase</keyword>
<dbReference type="EMBL" id="CAKKLH010000281">
    <property type="protein sequence ID" value="CAH0108166.1"/>
    <property type="molecule type" value="Genomic_DNA"/>
</dbReference>
<dbReference type="Pfam" id="PF00294">
    <property type="entry name" value="PfkB"/>
    <property type="match status" value="2"/>
</dbReference>
<dbReference type="PANTHER" id="PTHR45769:SF3">
    <property type="entry name" value="ADENOSINE KINASE"/>
    <property type="match status" value="1"/>
</dbReference>
<proteinExistence type="inferred from homology"/>
<dbReference type="Gene3D" id="3.40.1190.20">
    <property type="match status" value="1"/>
</dbReference>
<keyword evidence="13" id="KW-1185">Reference proteome</keyword>
<dbReference type="SUPFAM" id="SSF53613">
    <property type="entry name" value="Ribokinase-like"/>
    <property type="match status" value="1"/>
</dbReference>
<sequence>MYFNSFNHFLNKKEMPSGPTIENSRDEENSSDGPVAVVAFGNALLDMSISVKDDSLINKYGLPCDAQIEVTSEQQGLFSEVIQNYPVEYVAGGSAQNTVRILCRLIKNRWPSYVIGKIAHDPVGIILQKLLVQDGVGTRYVFDEKLPTGCCVAIVRPDGTRCLAANIGAAREFHMENLNSIADMMDLIDRTRILFVEGFFASHSPDVAMAALIRGHSRGGLVRVVSLSAQYICLQSHSLLRRLLSYANLVVGNEDEFRALVDRAGLLVSSESIDSVARKVAALEYISPVNQLKSCRLSDFQGSTEAWDWSKLNERLAVVTCGASGAVCATRSQSWLFPTEKLQSHLVKDTTGAGDAFLAGFFSEILVGRPMDVCVATGQQTARIVITQTGCRLPSNFLVVISNIYGWRREIDLLITDFRRRRHTGDGWIPS</sequence>
<dbReference type="GO" id="GO:0006144">
    <property type="term" value="P:purine nucleobase metabolic process"/>
    <property type="evidence" value="ECO:0007669"/>
    <property type="project" value="TreeGrafter"/>
</dbReference>
<keyword evidence="6" id="KW-0660">Purine salvage</keyword>
<evidence type="ECO:0000313" key="12">
    <source>
        <dbReference type="EMBL" id="CAH0108166.1"/>
    </source>
</evidence>
<evidence type="ECO:0000256" key="2">
    <source>
        <dbReference type="ARBA" id="ARBA00004801"/>
    </source>
</evidence>
<evidence type="ECO:0000256" key="4">
    <source>
        <dbReference type="ARBA" id="ARBA00012119"/>
    </source>
</evidence>
<dbReference type="GO" id="GO:0005829">
    <property type="term" value="C:cytosol"/>
    <property type="evidence" value="ECO:0007669"/>
    <property type="project" value="TreeGrafter"/>
</dbReference>
<dbReference type="InterPro" id="IPR029056">
    <property type="entry name" value="Ribokinase-like"/>
</dbReference>
<comment type="pathway">
    <text evidence="2">Purine metabolism; AMP biosynthesis via salvage pathway; AMP from adenosine: step 1/1.</text>
</comment>
<dbReference type="UniPathway" id="UPA00588">
    <property type="reaction ID" value="UER00659"/>
</dbReference>
<feature type="active site" description="Proton acceptor" evidence="10">
    <location>
        <position position="355"/>
    </location>
</feature>
<evidence type="ECO:0000256" key="1">
    <source>
        <dbReference type="ARBA" id="ARBA00001946"/>
    </source>
</evidence>
<protein>
    <recommendedName>
        <fullName evidence="4">adenosine kinase</fullName>
        <ecNumber evidence="4">2.7.1.20</ecNumber>
    </recommendedName>
</protein>
<dbReference type="GO" id="GO:0004001">
    <property type="term" value="F:adenosine kinase activity"/>
    <property type="evidence" value="ECO:0007669"/>
    <property type="project" value="UniProtKB-EC"/>
</dbReference>
<dbReference type="CDD" id="cd01168">
    <property type="entry name" value="adenosine_kinase"/>
    <property type="match status" value="1"/>
</dbReference>
<evidence type="ECO:0000313" key="13">
    <source>
        <dbReference type="Proteomes" id="UP000789390"/>
    </source>
</evidence>
<evidence type="ECO:0000256" key="9">
    <source>
        <dbReference type="ARBA" id="ARBA00022840"/>
    </source>
</evidence>
<evidence type="ECO:0000256" key="3">
    <source>
        <dbReference type="ARBA" id="ARBA00010688"/>
    </source>
</evidence>
<feature type="domain" description="Carbohydrate kinase PfkB" evidence="11">
    <location>
        <begin position="68"/>
        <end position="279"/>
    </location>
</feature>
<evidence type="ECO:0000256" key="5">
    <source>
        <dbReference type="ARBA" id="ARBA00022679"/>
    </source>
</evidence>
<reference evidence="12" key="1">
    <citation type="submission" date="2021-11" db="EMBL/GenBank/DDBJ databases">
        <authorList>
            <person name="Schell T."/>
        </authorList>
    </citation>
    <scope>NUCLEOTIDE SEQUENCE</scope>
    <source>
        <strain evidence="12">M5</strain>
    </source>
</reference>
<comment type="similarity">
    <text evidence="3">Belongs to the carbohydrate kinase PfkB family.</text>
</comment>
<organism evidence="12 13">
    <name type="scientific">Daphnia galeata</name>
    <dbReference type="NCBI Taxonomy" id="27404"/>
    <lineage>
        <taxon>Eukaryota</taxon>
        <taxon>Metazoa</taxon>
        <taxon>Ecdysozoa</taxon>
        <taxon>Arthropoda</taxon>
        <taxon>Crustacea</taxon>
        <taxon>Branchiopoda</taxon>
        <taxon>Diplostraca</taxon>
        <taxon>Cladocera</taxon>
        <taxon>Anomopoda</taxon>
        <taxon>Daphniidae</taxon>
        <taxon>Daphnia</taxon>
    </lineage>
</organism>
<dbReference type="GO" id="GO:0006166">
    <property type="term" value="P:purine ribonucleoside salvage"/>
    <property type="evidence" value="ECO:0007669"/>
    <property type="project" value="UniProtKB-KW"/>
</dbReference>